<comment type="function">
    <text evidence="1 9">Tetrapolymerization of the monopyrrole PBG into the hydroxymethylbilane pre-uroporphyrinogen in several discrete steps.</text>
</comment>
<dbReference type="InterPro" id="IPR036803">
    <property type="entry name" value="Porphobilinogen_deaminase_C_sf"/>
</dbReference>
<dbReference type="EMBL" id="JTJC03000007">
    <property type="protein sequence ID" value="NHC37196.1"/>
    <property type="molecule type" value="Genomic_DNA"/>
</dbReference>
<sequence>MSSNASPTVSSPARTIRIGSRKSQLALVQTYWVQEQLQKAFPDRTFEVHTMSTQGDKILDVALAKIGDKGLFTKELEVGMLNQEIDFAVHSLKDLPTRLPQGLMLGAVTERENPADALVLHSKYKDKQFDTLPEGAVIGTSSLRRLAQLRYHFPHLAFKDVRGNVITRLQKLDAGEYDALVLAVAGLQRLGLGDRVDRVIPAEISLHAVGQGALGIECREGDEEVLSLIKAIEDVPTRDRALAERAFLRELEGGCQVPIGVNTSLEGDVLTLTGMVASLDGQRLVKDTVTGAPTEAEKLGIELAQRLRQQGAQEILAEIFAQIQRGQVL</sequence>
<dbReference type="PIRSF" id="PIRSF001438">
    <property type="entry name" value="4pyrrol_synth_OHMeBilane_synth"/>
    <property type="match status" value="1"/>
</dbReference>
<feature type="modified residue" description="S-(dipyrrolylmethanemethyl)cysteine" evidence="9">
    <location>
        <position position="255"/>
    </location>
</feature>
<dbReference type="Pfam" id="PF03900">
    <property type="entry name" value="Porphobil_deamC"/>
    <property type="match status" value="1"/>
</dbReference>
<dbReference type="Proteomes" id="UP000031532">
    <property type="component" value="Unassembled WGS sequence"/>
</dbReference>
<accession>A0A9X5E8C4</accession>
<dbReference type="PRINTS" id="PR00151">
    <property type="entry name" value="PORPHBDMNASE"/>
</dbReference>
<dbReference type="FunFam" id="3.40.190.10:FF:000004">
    <property type="entry name" value="Porphobilinogen deaminase"/>
    <property type="match status" value="1"/>
</dbReference>
<organism evidence="12 13">
    <name type="scientific">Scytonema millei VB511283</name>
    <dbReference type="NCBI Taxonomy" id="1245923"/>
    <lineage>
        <taxon>Bacteria</taxon>
        <taxon>Bacillati</taxon>
        <taxon>Cyanobacteriota</taxon>
        <taxon>Cyanophyceae</taxon>
        <taxon>Nostocales</taxon>
        <taxon>Scytonemataceae</taxon>
        <taxon>Scytonema</taxon>
    </lineage>
</organism>
<comment type="similarity">
    <text evidence="4 9">Belongs to the HMBS family.</text>
</comment>
<dbReference type="NCBIfam" id="TIGR00212">
    <property type="entry name" value="hemC"/>
    <property type="match status" value="1"/>
</dbReference>
<dbReference type="GO" id="GO:0006782">
    <property type="term" value="P:protoporphyrinogen IX biosynthetic process"/>
    <property type="evidence" value="ECO:0007669"/>
    <property type="project" value="UniProtKB-UniRule"/>
</dbReference>
<keyword evidence="6 9" id="KW-0808">Transferase</keyword>
<evidence type="ECO:0000256" key="9">
    <source>
        <dbReference type="HAMAP-Rule" id="MF_00260"/>
    </source>
</evidence>
<evidence type="ECO:0000256" key="8">
    <source>
        <dbReference type="ARBA" id="ARBA00048169"/>
    </source>
</evidence>
<evidence type="ECO:0000256" key="6">
    <source>
        <dbReference type="ARBA" id="ARBA00022679"/>
    </source>
</evidence>
<evidence type="ECO:0000259" key="10">
    <source>
        <dbReference type="Pfam" id="PF01379"/>
    </source>
</evidence>
<comment type="pathway">
    <text evidence="3">Porphyrin-containing compound metabolism; chlorophyll biosynthesis.</text>
</comment>
<comment type="miscellaneous">
    <text evidence="9">The porphobilinogen subunits are added to the dipyrromethane group.</text>
</comment>
<dbReference type="HAMAP" id="MF_00260">
    <property type="entry name" value="Porphobil_deam"/>
    <property type="match status" value="1"/>
</dbReference>
<dbReference type="SUPFAM" id="SSF54782">
    <property type="entry name" value="Porphobilinogen deaminase (hydroxymethylbilane synthase), C-terminal domain"/>
    <property type="match status" value="1"/>
</dbReference>
<dbReference type="InterPro" id="IPR000860">
    <property type="entry name" value="HemC"/>
</dbReference>
<dbReference type="OrthoDB" id="9810298at2"/>
<dbReference type="InterPro" id="IPR022418">
    <property type="entry name" value="Porphobilinogen_deaminase_C"/>
</dbReference>
<comment type="cofactor">
    <cofactor evidence="9">
        <name>dipyrromethane</name>
        <dbReference type="ChEBI" id="CHEBI:60342"/>
    </cofactor>
    <text evidence="9">Binds 1 dipyrromethane group covalently.</text>
</comment>
<dbReference type="Gene3D" id="3.30.160.40">
    <property type="entry name" value="Porphobilinogen deaminase, C-terminal domain"/>
    <property type="match status" value="1"/>
</dbReference>
<feature type="domain" description="Porphobilinogen deaminase N-terminal" evidence="10">
    <location>
        <begin position="16"/>
        <end position="226"/>
    </location>
</feature>
<dbReference type="PANTHER" id="PTHR11557:SF0">
    <property type="entry name" value="PORPHOBILINOGEN DEAMINASE"/>
    <property type="match status" value="1"/>
</dbReference>
<dbReference type="SUPFAM" id="SSF53850">
    <property type="entry name" value="Periplasmic binding protein-like II"/>
    <property type="match status" value="1"/>
</dbReference>
<dbReference type="GO" id="GO:0004418">
    <property type="term" value="F:hydroxymethylbilane synthase activity"/>
    <property type="evidence" value="ECO:0007669"/>
    <property type="project" value="UniProtKB-UniRule"/>
</dbReference>
<evidence type="ECO:0000313" key="12">
    <source>
        <dbReference type="EMBL" id="NHC37196.1"/>
    </source>
</evidence>
<evidence type="ECO:0000256" key="1">
    <source>
        <dbReference type="ARBA" id="ARBA00002869"/>
    </source>
</evidence>
<dbReference type="GO" id="GO:0005737">
    <property type="term" value="C:cytoplasm"/>
    <property type="evidence" value="ECO:0007669"/>
    <property type="project" value="UniProtKB-UniRule"/>
</dbReference>
<comment type="caution">
    <text evidence="12">The sequence shown here is derived from an EMBL/GenBank/DDBJ whole genome shotgun (WGS) entry which is preliminary data.</text>
</comment>
<name>A0A9X5E8C4_9CYAN</name>
<evidence type="ECO:0000313" key="13">
    <source>
        <dbReference type="Proteomes" id="UP000031532"/>
    </source>
</evidence>
<dbReference type="InterPro" id="IPR022417">
    <property type="entry name" value="Porphobilin_deaminase_N"/>
</dbReference>
<proteinExistence type="inferred from homology"/>
<keyword evidence="13" id="KW-1185">Reference proteome</keyword>
<comment type="pathway">
    <text evidence="2">Porphyrin-containing compound metabolism; protoporphyrin-IX biosynthesis; coproporphyrinogen-III from 5-aminolevulinate: step 2/4.</text>
</comment>
<dbReference type="EC" id="2.5.1.61" evidence="9"/>
<dbReference type="Pfam" id="PF01379">
    <property type="entry name" value="Porphobil_deam"/>
    <property type="match status" value="1"/>
</dbReference>
<reference evidence="12 13" key="1">
    <citation type="journal article" date="2015" name="Genome Announc.">
        <title>Draft Genome Sequence of the Terrestrial Cyanobacterium Scytonema millei VB511283, Isolated from Eastern India.</title>
        <authorList>
            <person name="Sen D."/>
            <person name="Chandrababunaidu M.M."/>
            <person name="Singh D."/>
            <person name="Sanghi N."/>
            <person name="Ghorai A."/>
            <person name="Mishra G.P."/>
            <person name="Madduluri M."/>
            <person name="Adhikary S.P."/>
            <person name="Tripathy S."/>
        </authorList>
    </citation>
    <scope>NUCLEOTIDE SEQUENCE [LARGE SCALE GENOMIC DNA]</scope>
    <source>
        <strain evidence="12 13">VB511283</strain>
    </source>
</reference>
<dbReference type="Gene3D" id="3.40.190.10">
    <property type="entry name" value="Periplasmic binding protein-like II"/>
    <property type="match status" value="2"/>
</dbReference>
<dbReference type="PANTHER" id="PTHR11557">
    <property type="entry name" value="PORPHOBILINOGEN DEAMINASE"/>
    <property type="match status" value="1"/>
</dbReference>
<evidence type="ECO:0000256" key="4">
    <source>
        <dbReference type="ARBA" id="ARBA00005638"/>
    </source>
</evidence>
<evidence type="ECO:0000256" key="2">
    <source>
        <dbReference type="ARBA" id="ARBA00004735"/>
    </source>
</evidence>
<dbReference type="AlphaFoldDB" id="A0A9X5E8C4"/>
<evidence type="ECO:0000256" key="3">
    <source>
        <dbReference type="ARBA" id="ARBA00005173"/>
    </source>
</evidence>
<dbReference type="FunFam" id="3.30.160.40:FF:000002">
    <property type="entry name" value="Porphobilinogen deaminase"/>
    <property type="match status" value="1"/>
</dbReference>
<feature type="domain" description="Porphobilinogen deaminase C-terminal" evidence="11">
    <location>
        <begin position="240"/>
        <end position="308"/>
    </location>
</feature>
<evidence type="ECO:0000256" key="7">
    <source>
        <dbReference type="ARBA" id="ARBA00023244"/>
    </source>
</evidence>
<dbReference type="FunFam" id="3.40.190.10:FF:000005">
    <property type="entry name" value="Porphobilinogen deaminase"/>
    <property type="match status" value="1"/>
</dbReference>
<comment type="catalytic activity">
    <reaction evidence="8 9">
        <text>4 porphobilinogen + H2O = hydroxymethylbilane + 4 NH4(+)</text>
        <dbReference type="Rhea" id="RHEA:13185"/>
        <dbReference type="ChEBI" id="CHEBI:15377"/>
        <dbReference type="ChEBI" id="CHEBI:28938"/>
        <dbReference type="ChEBI" id="CHEBI:57845"/>
        <dbReference type="ChEBI" id="CHEBI:58126"/>
        <dbReference type="EC" id="2.5.1.61"/>
    </reaction>
</comment>
<evidence type="ECO:0000259" key="11">
    <source>
        <dbReference type="Pfam" id="PF03900"/>
    </source>
</evidence>
<dbReference type="CDD" id="cd13645">
    <property type="entry name" value="PBP2_HuPBGD_like"/>
    <property type="match status" value="1"/>
</dbReference>
<keyword evidence="7 9" id="KW-0627">Porphyrin biosynthesis</keyword>
<comment type="subunit">
    <text evidence="5 9">Monomer.</text>
</comment>
<gene>
    <name evidence="9 12" type="primary">hemC</name>
    <name evidence="12" type="ORF">QH73_0021590</name>
</gene>
<dbReference type="RefSeq" id="WP_039716212.1">
    <property type="nucleotide sequence ID" value="NZ_JTJC03000007.1"/>
</dbReference>
<dbReference type="PROSITE" id="PS00533">
    <property type="entry name" value="PORPHOBILINOGEN_DEAM"/>
    <property type="match status" value="1"/>
</dbReference>
<dbReference type="InterPro" id="IPR022419">
    <property type="entry name" value="Porphobilin_deaminase_cofac_BS"/>
</dbReference>
<protein>
    <recommendedName>
        <fullName evidence="9">Porphobilinogen deaminase</fullName>
        <shortName evidence="9">PBG</shortName>
        <ecNumber evidence="9">2.5.1.61</ecNumber>
    </recommendedName>
    <alternativeName>
        <fullName evidence="9">Hydroxymethylbilane synthase</fullName>
        <shortName evidence="9">HMBS</shortName>
    </alternativeName>
    <alternativeName>
        <fullName evidence="9">Pre-uroporphyrinogen synthase</fullName>
    </alternativeName>
</protein>
<evidence type="ECO:0000256" key="5">
    <source>
        <dbReference type="ARBA" id="ARBA00011245"/>
    </source>
</evidence>